<name>A0A4R2KM56_9GAMM</name>
<keyword evidence="1" id="KW-0472">Membrane</keyword>
<dbReference type="RefSeq" id="WP_117318428.1">
    <property type="nucleotide sequence ID" value="NZ_QQSW01000014.1"/>
</dbReference>
<dbReference type="EMBL" id="SLWX01000010">
    <property type="protein sequence ID" value="TCO75161.1"/>
    <property type="molecule type" value="Genomic_DNA"/>
</dbReference>
<comment type="caution">
    <text evidence="2">The sequence shown here is derived from an EMBL/GenBank/DDBJ whole genome shotgun (WGS) entry which is preliminary data.</text>
</comment>
<dbReference type="Proteomes" id="UP000294980">
    <property type="component" value="Unassembled WGS sequence"/>
</dbReference>
<gene>
    <name evidence="2" type="ORF">EV688_110116</name>
</gene>
<feature type="transmembrane region" description="Helical" evidence="1">
    <location>
        <begin position="94"/>
        <end position="113"/>
    </location>
</feature>
<evidence type="ECO:0000313" key="2">
    <source>
        <dbReference type="EMBL" id="TCO75161.1"/>
    </source>
</evidence>
<organism evidence="2 3">
    <name type="scientific">Chromatocurvus halotolerans</name>
    <dbReference type="NCBI Taxonomy" id="1132028"/>
    <lineage>
        <taxon>Bacteria</taxon>
        <taxon>Pseudomonadati</taxon>
        <taxon>Pseudomonadota</taxon>
        <taxon>Gammaproteobacteria</taxon>
        <taxon>Cellvibrionales</taxon>
        <taxon>Halieaceae</taxon>
        <taxon>Chromatocurvus</taxon>
    </lineage>
</organism>
<evidence type="ECO:0000313" key="3">
    <source>
        <dbReference type="Proteomes" id="UP000294980"/>
    </source>
</evidence>
<proteinExistence type="predicted"/>
<keyword evidence="3" id="KW-1185">Reference proteome</keyword>
<protein>
    <submittedName>
        <fullName evidence="2">Uncharacterized protein</fullName>
    </submittedName>
</protein>
<keyword evidence="1" id="KW-0812">Transmembrane</keyword>
<reference evidence="2 3" key="1">
    <citation type="submission" date="2019-03" db="EMBL/GenBank/DDBJ databases">
        <title>Genomic Encyclopedia of Type Strains, Phase IV (KMG-IV): sequencing the most valuable type-strain genomes for metagenomic binning, comparative biology and taxonomic classification.</title>
        <authorList>
            <person name="Goeker M."/>
        </authorList>
    </citation>
    <scope>NUCLEOTIDE SEQUENCE [LARGE SCALE GENOMIC DNA]</scope>
    <source>
        <strain evidence="2 3">DSM 23344</strain>
    </source>
</reference>
<keyword evidence="1" id="KW-1133">Transmembrane helix</keyword>
<accession>A0A4R2KM56</accession>
<dbReference type="AlphaFoldDB" id="A0A4R2KM56"/>
<sequence length="115" mass="12879">MPHSLSVEADFSLEAADGTTLHIESDSDRVTVHLPDFRTARENAGLYRDKATRVKALHRLQRGLQISDLTLDIVVRQHRVACLAPDSRGSWLSLWMGLGNMALFPMGMLRALLIR</sequence>
<evidence type="ECO:0000256" key="1">
    <source>
        <dbReference type="SAM" id="Phobius"/>
    </source>
</evidence>